<dbReference type="Proteomes" id="UP001497482">
    <property type="component" value="Chromosome 3"/>
</dbReference>
<reference evidence="1 2" key="1">
    <citation type="submission" date="2024-04" db="EMBL/GenBank/DDBJ databases">
        <authorList>
            <person name="Waldvogel A.-M."/>
            <person name="Schoenle A."/>
        </authorList>
    </citation>
    <scope>NUCLEOTIDE SEQUENCE [LARGE SCALE GENOMIC DNA]</scope>
</reference>
<proteinExistence type="predicted"/>
<sequence length="80" mass="9029">MWWWSSSALEATLGAEFDLTKQSTCFWSAAVKPLLRSGFGRRAGLYAADSWILDHCFHYCEIESTFTSMPSGSWLRMPSG</sequence>
<accession>A0AAV2LG26</accession>
<evidence type="ECO:0000313" key="1">
    <source>
        <dbReference type="EMBL" id="CAL1601318.1"/>
    </source>
</evidence>
<dbReference type="AlphaFoldDB" id="A0AAV2LG26"/>
<organism evidence="1 2">
    <name type="scientific">Knipowitschia caucasica</name>
    <name type="common">Caucasian dwarf goby</name>
    <name type="synonym">Pomatoschistus caucasicus</name>
    <dbReference type="NCBI Taxonomy" id="637954"/>
    <lineage>
        <taxon>Eukaryota</taxon>
        <taxon>Metazoa</taxon>
        <taxon>Chordata</taxon>
        <taxon>Craniata</taxon>
        <taxon>Vertebrata</taxon>
        <taxon>Euteleostomi</taxon>
        <taxon>Actinopterygii</taxon>
        <taxon>Neopterygii</taxon>
        <taxon>Teleostei</taxon>
        <taxon>Neoteleostei</taxon>
        <taxon>Acanthomorphata</taxon>
        <taxon>Gobiaria</taxon>
        <taxon>Gobiiformes</taxon>
        <taxon>Gobioidei</taxon>
        <taxon>Gobiidae</taxon>
        <taxon>Gobiinae</taxon>
        <taxon>Knipowitschia</taxon>
    </lineage>
</organism>
<gene>
    <name evidence="1" type="ORF">KC01_LOCUS29308</name>
</gene>
<dbReference type="EMBL" id="OZ035825">
    <property type="protein sequence ID" value="CAL1601318.1"/>
    <property type="molecule type" value="Genomic_DNA"/>
</dbReference>
<evidence type="ECO:0000313" key="2">
    <source>
        <dbReference type="Proteomes" id="UP001497482"/>
    </source>
</evidence>
<protein>
    <submittedName>
        <fullName evidence="1">Uncharacterized protein</fullName>
    </submittedName>
</protein>
<keyword evidence="2" id="KW-1185">Reference proteome</keyword>
<name>A0AAV2LG26_KNICA</name>